<comment type="similarity">
    <text evidence="2">Belongs to the histone-like Alba family.</text>
</comment>
<dbReference type="STRING" id="578462.A0A0L0T5J9"/>
<evidence type="ECO:0000313" key="7">
    <source>
        <dbReference type="Proteomes" id="UP000054350"/>
    </source>
</evidence>
<dbReference type="InterPro" id="IPR051958">
    <property type="entry name" value="Alba-like_NAB"/>
</dbReference>
<dbReference type="GO" id="GO:0003677">
    <property type="term" value="F:DNA binding"/>
    <property type="evidence" value="ECO:0007669"/>
    <property type="project" value="UniProtKB-KW"/>
</dbReference>
<feature type="compositionally biased region" description="Polar residues" evidence="4">
    <location>
        <begin position="178"/>
        <end position="192"/>
    </location>
</feature>
<dbReference type="EMBL" id="GG745363">
    <property type="protein sequence ID" value="KNE70017.1"/>
    <property type="molecule type" value="Genomic_DNA"/>
</dbReference>
<keyword evidence="7" id="KW-1185">Reference proteome</keyword>
<dbReference type="PANTHER" id="PTHR13516">
    <property type="entry name" value="RIBONUCLEASE P SUBUNIT P25"/>
    <property type="match status" value="1"/>
</dbReference>
<comment type="subcellular location">
    <subcellularLocation>
        <location evidence="1">Nucleus</location>
    </subcellularLocation>
</comment>
<reference evidence="6 7" key="1">
    <citation type="submission" date="2009-11" db="EMBL/GenBank/DDBJ databases">
        <title>Annotation of Allomyces macrogynus ATCC 38327.</title>
        <authorList>
            <consortium name="The Broad Institute Genome Sequencing Platform"/>
            <person name="Russ C."/>
            <person name="Cuomo C."/>
            <person name="Burger G."/>
            <person name="Gray M.W."/>
            <person name="Holland P.W.H."/>
            <person name="King N."/>
            <person name="Lang F.B.F."/>
            <person name="Roger A.J."/>
            <person name="Ruiz-Trillo I."/>
            <person name="Young S.K."/>
            <person name="Zeng Q."/>
            <person name="Gargeya S."/>
            <person name="Fitzgerald M."/>
            <person name="Haas B."/>
            <person name="Abouelleil A."/>
            <person name="Alvarado L."/>
            <person name="Arachchi H.M."/>
            <person name="Berlin A."/>
            <person name="Chapman S.B."/>
            <person name="Gearin G."/>
            <person name="Goldberg J."/>
            <person name="Griggs A."/>
            <person name="Gujja S."/>
            <person name="Hansen M."/>
            <person name="Heiman D."/>
            <person name="Howarth C."/>
            <person name="Larimer J."/>
            <person name="Lui A."/>
            <person name="MacDonald P.J.P."/>
            <person name="McCowen C."/>
            <person name="Montmayeur A."/>
            <person name="Murphy C."/>
            <person name="Neiman D."/>
            <person name="Pearson M."/>
            <person name="Priest M."/>
            <person name="Roberts A."/>
            <person name="Saif S."/>
            <person name="Shea T."/>
            <person name="Sisk P."/>
            <person name="Stolte C."/>
            <person name="Sykes S."/>
            <person name="Wortman J."/>
            <person name="Nusbaum C."/>
            <person name="Birren B."/>
        </authorList>
    </citation>
    <scope>NUCLEOTIDE SEQUENCE [LARGE SCALE GENOMIC DNA]</scope>
    <source>
        <strain evidence="6 7">ATCC 38327</strain>
    </source>
</reference>
<dbReference type="Gene3D" id="3.30.110.20">
    <property type="entry name" value="Alba-like domain"/>
    <property type="match status" value="1"/>
</dbReference>
<feature type="region of interest" description="Disordered" evidence="4">
    <location>
        <begin position="1"/>
        <end position="28"/>
    </location>
</feature>
<feature type="domain" description="DNA/RNA-binding protein Alba-like" evidence="5">
    <location>
        <begin position="32"/>
        <end position="93"/>
    </location>
</feature>
<keyword evidence="6" id="KW-0238">DNA-binding</keyword>
<dbReference type="eggNOG" id="KOG2567">
    <property type="taxonomic scope" value="Eukaryota"/>
</dbReference>
<evidence type="ECO:0000256" key="3">
    <source>
        <dbReference type="ARBA" id="ARBA00023242"/>
    </source>
</evidence>
<dbReference type="VEuPathDB" id="FungiDB:AMAG_20162"/>
<dbReference type="InterPro" id="IPR002775">
    <property type="entry name" value="DNA/RNA-bd_Alba-like"/>
</dbReference>
<name>A0A0L0T5J9_ALLM3</name>
<dbReference type="OrthoDB" id="424402at2759"/>
<organism evidence="6 7">
    <name type="scientific">Allomyces macrogynus (strain ATCC 38327)</name>
    <name type="common">Allomyces javanicus var. macrogynus</name>
    <dbReference type="NCBI Taxonomy" id="578462"/>
    <lineage>
        <taxon>Eukaryota</taxon>
        <taxon>Fungi</taxon>
        <taxon>Fungi incertae sedis</taxon>
        <taxon>Blastocladiomycota</taxon>
        <taxon>Blastocladiomycetes</taxon>
        <taxon>Blastocladiales</taxon>
        <taxon>Blastocladiaceae</taxon>
        <taxon>Allomyces</taxon>
    </lineage>
</organism>
<dbReference type="Pfam" id="PF01918">
    <property type="entry name" value="Alba"/>
    <property type="match status" value="1"/>
</dbReference>
<sequence>MDHYRPAAAATTASSTSTTVIPSTPPEHASAKVISVTANGRIRGYIAAALSALESPHLAVHVYARGAAINKAVSVVEIIRRKLPAAGVTQMNALGSVAETDAWEPKDADHGKPQPLDRIVVTKHTPYLTATLAVDPEIIAAVQAAESAAAAAVVAEALVPPRLTKTGGGGKKRAPASGSKTAQGNGTHIPTS</sequence>
<dbReference type="InterPro" id="IPR036882">
    <property type="entry name" value="Alba-like_dom_sf"/>
</dbReference>
<feature type="region of interest" description="Disordered" evidence="4">
    <location>
        <begin position="162"/>
        <end position="192"/>
    </location>
</feature>
<evidence type="ECO:0000256" key="1">
    <source>
        <dbReference type="ARBA" id="ARBA00004123"/>
    </source>
</evidence>
<evidence type="ECO:0000313" key="6">
    <source>
        <dbReference type="EMBL" id="KNE70017.1"/>
    </source>
</evidence>
<dbReference type="GO" id="GO:0003723">
    <property type="term" value="F:RNA binding"/>
    <property type="evidence" value="ECO:0007669"/>
    <property type="project" value="TreeGrafter"/>
</dbReference>
<dbReference type="GO" id="GO:0005634">
    <property type="term" value="C:nucleus"/>
    <property type="evidence" value="ECO:0007669"/>
    <property type="project" value="UniProtKB-SubCell"/>
</dbReference>
<feature type="compositionally biased region" description="Low complexity" evidence="4">
    <location>
        <begin position="7"/>
        <end position="19"/>
    </location>
</feature>
<evidence type="ECO:0000259" key="5">
    <source>
        <dbReference type="Pfam" id="PF01918"/>
    </source>
</evidence>
<dbReference type="AlphaFoldDB" id="A0A0L0T5J9"/>
<dbReference type="SUPFAM" id="SSF82704">
    <property type="entry name" value="AlbA-like"/>
    <property type="match status" value="1"/>
</dbReference>
<keyword evidence="3" id="KW-0539">Nucleus</keyword>
<accession>A0A0L0T5J9</accession>
<evidence type="ECO:0000256" key="2">
    <source>
        <dbReference type="ARBA" id="ARBA00008018"/>
    </source>
</evidence>
<reference evidence="7" key="2">
    <citation type="submission" date="2009-11" db="EMBL/GenBank/DDBJ databases">
        <title>The Genome Sequence of Allomyces macrogynus strain ATCC 38327.</title>
        <authorList>
            <consortium name="The Broad Institute Genome Sequencing Platform"/>
            <person name="Russ C."/>
            <person name="Cuomo C."/>
            <person name="Shea T."/>
            <person name="Young S.K."/>
            <person name="Zeng Q."/>
            <person name="Koehrsen M."/>
            <person name="Haas B."/>
            <person name="Borodovsky M."/>
            <person name="Guigo R."/>
            <person name="Alvarado L."/>
            <person name="Berlin A."/>
            <person name="Borenstein D."/>
            <person name="Chen Z."/>
            <person name="Engels R."/>
            <person name="Freedman E."/>
            <person name="Gellesch M."/>
            <person name="Goldberg J."/>
            <person name="Griggs A."/>
            <person name="Gujja S."/>
            <person name="Heiman D."/>
            <person name="Hepburn T."/>
            <person name="Howarth C."/>
            <person name="Jen D."/>
            <person name="Larson L."/>
            <person name="Lewis B."/>
            <person name="Mehta T."/>
            <person name="Park D."/>
            <person name="Pearson M."/>
            <person name="Roberts A."/>
            <person name="Saif S."/>
            <person name="Shenoy N."/>
            <person name="Sisk P."/>
            <person name="Stolte C."/>
            <person name="Sykes S."/>
            <person name="Walk T."/>
            <person name="White J."/>
            <person name="Yandava C."/>
            <person name="Burger G."/>
            <person name="Gray M.W."/>
            <person name="Holland P.W.H."/>
            <person name="King N."/>
            <person name="Lang F.B.F."/>
            <person name="Roger A.J."/>
            <person name="Ruiz-Trillo I."/>
            <person name="Lander E."/>
            <person name="Nusbaum C."/>
        </authorList>
    </citation>
    <scope>NUCLEOTIDE SEQUENCE [LARGE SCALE GENOMIC DNA]</scope>
    <source>
        <strain evidence="7">ATCC 38327</strain>
    </source>
</reference>
<protein>
    <submittedName>
        <fullName evidence="6">DNA-binding protein Alba</fullName>
    </submittedName>
</protein>
<proteinExistence type="inferred from homology"/>
<gene>
    <name evidence="6" type="ORF">AMAG_20162</name>
</gene>
<dbReference type="PANTHER" id="PTHR13516:SF4">
    <property type="entry name" value="FI09323P"/>
    <property type="match status" value="1"/>
</dbReference>
<evidence type="ECO:0000256" key="4">
    <source>
        <dbReference type="SAM" id="MobiDB-lite"/>
    </source>
</evidence>
<dbReference type="Proteomes" id="UP000054350">
    <property type="component" value="Unassembled WGS sequence"/>
</dbReference>